<keyword evidence="5" id="KW-0410">Iron transport</keyword>
<dbReference type="SMART" id="SM00965">
    <property type="entry name" value="STN"/>
    <property type="match status" value="1"/>
</dbReference>
<dbReference type="GO" id="GO:0015891">
    <property type="term" value="P:siderophore transport"/>
    <property type="evidence" value="ECO:0007669"/>
    <property type="project" value="InterPro"/>
</dbReference>
<reference evidence="16 17" key="1">
    <citation type="submission" date="2018-10" db="EMBL/GenBank/DDBJ databases">
        <title>Robbsia sp. DHC34, isolated from soil.</title>
        <authorList>
            <person name="Gao Z.-H."/>
            <person name="Qiu L.-H."/>
        </authorList>
    </citation>
    <scope>NUCLEOTIDE SEQUENCE [LARGE SCALE GENOMIC DNA]</scope>
    <source>
        <strain evidence="16 17">DHC34</strain>
    </source>
</reference>
<dbReference type="Gene3D" id="3.55.50.30">
    <property type="match status" value="1"/>
</dbReference>
<evidence type="ECO:0000256" key="3">
    <source>
        <dbReference type="ARBA" id="ARBA00022448"/>
    </source>
</evidence>
<dbReference type="Proteomes" id="UP000270342">
    <property type="component" value="Unassembled WGS sequence"/>
</dbReference>
<dbReference type="Pfam" id="PF07660">
    <property type="entry name" value="STN"/>
    <property type="match status" value="1"/>
</dbReference>
<evidence type="ECO:0000256" key="1">
    <source>
        <dbReference type="ARBA" id="ARBA00004571"/>
    </source>
</evidence>
<dbReference type="SUPFAM" id="SSF56935">
    <property type="entry name" value="Porins"/>
    <property type="match status" value="1"/>
</dbReference>
<dbReference type="Gene3D" id="2.170.130.10">
    <property type="entry name" value="TonB-dependent receptor, plug domain"/>
    <property type="match status" value="1"/>
</dbReference>
<keyword evidence="9 12" id="KW-0472">Membrane</keyword>
<evidence type="ECO:0000313" key="16">
    <source>
        <dbReference type="EMBL" id="RKP53278.1"/>
    </source>
</evidence>
<dbReference type="PANTHER" id="PTHR32552:SF74">
    <property type="entry name" value="HYDROXAMATE SIDEROPHORE RECEPTOR FHUE"/>
    <property type="match status" value="1"/>
</dbReference>
<dbReference type="Pfam" id="PF07715">
    <property type="entry name" value="Plug"/>
    <property type="match status" value="1"/>
</dbReference>
<evidence type="ECO:0000256" key="8">
    <source>
        <dbReference type="ARBA" id="ARBA00023077"/>
    </source>
</evidence>
<keyword evidence="8 13" id="KW-0798">TonB box</keyword>
<evidence type="ECO:0000256" key="13">
    <source>
        <dbReference type="RuleBase" id="RU003357"/>
    </source>
</evidence>
<dbReference type="InterPro" id="IPR010105">
    <property type="entry name" value="TonB_sidphr_rcpt"/>
</dbReference>
<keyword evidence="6 12" id="KW-0812">Transmembrane</keyword>
<name>A0A494XRM5_9BURK</name>
<keyword evidence="5" id="KW-0406">Ion transport</keyword>
<dbReference type="InterPro" id="IPR037066">
    <property type="entry name" value="Plug_dom_sf"/>
</dbReference>
<dbReference type="RefSeq" id="WP_121087906.1">
    <property type="nucleotide sequence ID" value="NZ_RBZU01000007.1"/>
</dbReference>
<comment type="caution">
    <text evidence="16">The sequence shown here is derived from an EMBL/GenBank/DDBJ whole genome shotgun (WGS) entry which is preliminary data.</text>
</comment>
<sequence length="839" mass="90004">MSNPGRLPTLSIIDHAGTSRGTATSFRPRPLAFAVAAALCGAGLLAAYPATTYAQTAANQAAPATEQTFDIPAGPLAPALRTLASSFNVLLTFTPDQTEGKRTAGIKGRYAPQAALEALLAGSGLEAVRLSNGGYVLKAKPVGSNASTVDEGVLPIVTVRPSGEGSDSGNTAERLNPSSTIGSKIPVSQREIPQSVSVITQEQIQQQQMNTVDDALRYVPGLKTFDGQYFSRGYEITTEMLDGVPTTFPTSIYAGDPALLGQYDRVEILRGPSGLYNLFGGAGGTLNLVRKMPTDDFHFSGQLSGGSDSTAIGQMDVSGPLNSTGTLRGRFVASGLTENLDSDGRWKNDQQFYGVVQADLAPRTTLTLGASYDRMEEKSALFSGVPGYSDYRLWNVSPTRNLSPSWNVQRAETTSVFSNLETKLDNGWKGEIAFNYQNQSRMSKYSSIPGAIDATTNTVGIYSAMNHVDDQQYGVDGFLSGPIELLGRTHILTVGTTYSRETTATRINYCSQASLFCATTLSLNDLGPNAIPEPDFDGPVLGQRRTTEQYGVYGNARISLLDALTLVVGARGTWWKTNLGYVAGENPFDGSSSDGSYDGKVTPYAGLIYDINNNLSAYVSYTSVFQPQTSYTSSDQLLKPVEGNQYEIGLKGEFYGGKLNTSAALFQITQENQAMQDPNDPTGQYSVASGKSRSQGLELTASGEVLSGLTLFGGYTYTDTQLLDDSGTGFGTEFNAVAPKHLLKLWTAYQLPGQWNKWTIGAGTYVSSKISYTDGIGSWVQGGYATVDAMVSYRLDKRTTLALSGTNLFNRTYYDTVGGDGNNLFGNLRRVLFTVRYQM</sequence>
<dbReference type="InterPro" id="IPR036942">
    <property type="entry name" value="Beta-barrel_TonB_sf"/>
</dbReference>
<dbReference type="Pfam" id="PF00593">
    <property type="entry name" value="TonB_dep_Rec_b-barrel"/>
    <property type="match status" value="1"/>
</dbReference>
<evidence type="ECO:0000256" key="4">
    <source>
        <dbReference type="ARBA" id="ARBA00022452"/>
    </source>
</evidence>
<dbReference type="InterPro" id="IPR000531">
    <property type="entry name" value="Beta-barrel_TonB"/>
</dbReference>
<evidence type="ECO:0000256" key="14">
    <source>
        <dbReference type="SAM" id="MobiDB-lite"/>
    </source>
</evidence>
<dbReference type="EMBL" id="RBZU01000007">
    <property type="protein sequence ID" value="RKP53278.1"/>
    <property type="molecule type" value="Genomic_DNA"/>
</dbReference>
<dbReference type="InterPro" id="IPR011662">
    <property type="entry name" value="Secretin/TonB_short_N"/>
</dbReference>
<keyword evidence="4 12" id="KW-1134">Transmembrane beta strand</keyword>
<protein>
    <submittedName>
        <fullName evidence="16">TonB-dependent siderophore receptor</fullName>
    </submittedName>
</protein>
<evidence type="ECO:0000256" key="11">
    <source>
        <dbReference type="ARBA" id="ARBA00023237"/>
    </source>
</evidence>
<evidence type="ECO:0000256" key="2">
    <source>
        <dbReference type="ARBA" id="ARBA00009810"/>
    </source>
</evidence>
<gene>
    <name evidence="16" type="ORF">D7S86_16235</name>
</gene>
<feature type="region of interest" description="Disordered" evidence="14">
    <location>
        <begin position="160"/>
        <end position="188"/>
    </location>
</feature>
<accession>A0A494XRM5</accession>
<dbReference type="AlphaFoldDB" id="A0A494XRM5"/>
<evidence type="ECO:0000256" key="10">
    <source>
        <dbReference type="ARBA" id="ARBA00023170"/>
    </source>
</evidence>
<evidence type="ECO:0000256" key="5">
    <source>
        <dbReference type="ARBA" id="ARBA00022496"/>
    </source>
</evidence>
<dbReference type="PANTHER" id="PTHR32552">
    <property type="entry name" value="FERRICHROME IRON RECEPTOR-RELATED"/>
    <property type="match status" value="1"/>
</dbReference>
<keyword evidence="3 12" id="KW-0813">Transport</keyword>
<dbReference type="Gene3D" id="2.40.170.20">
    <property type="entry name" value="TonB-dependent receptor, beta-barrel domain"/>
    <property type="match status" value="1"/>
</dbReference>
<dbReference type="GO" id="GO:0015344">
    <property type="term" value="F:siderophore uptake transmembrane transporter activity"/>
    <property type="evidence" value="ECO:0007669"/>
    <property type="project" value="TreeGrafter"/>
</dbReference>
<evidence type="ECO:0000256" key="7">
    <source>
        <dbReference type="ARBA" id="ARBA00023004"/>
    </source>
</evidence>
<dbReference type="GO" id="GO:0009279">
    <property type="term" value="C:cell outer membrane"/>
    <property type="evidence" value="ECO:0007669"/>
    <property type="project" value="UniProtKB-SubCell"/>
</dbReference>
<evidence type="ECO:0000256" key="9">
    <source>
        <dbReference type="ARBA" id="ARBA00023136"/>
    </source>
</evidence>
<feature type="compositionally biased region" description="Polar residues" evidence="14">
    <location>
        <begin position="165"/>
        <end position="182"/>
    </location>
</feature>
<dbReference type="GO" id="GO:0038023">
    <property type="term" value="F:signaling receptor activity"/>
    <property type="evidence" value="ECO:0007669"/>
    <property type="project" value="InterPro"/>
</dbReference>
<dbReference type="OrthoDB" id="174652at2"/>
<comment type="similarity">
    <text evidence="2 12 13">Belongs to the TonB-dependent receptor family.</text>
</comment>
<dbReference type="NCBIfam" id="TIGR01783">
    <property type="entry name" value="TonB-siderophor"/>
    <property type="match status" value="1"/>
</dbReference>
<comment type="subcellular location">
    <subcellularLocation>
        <location evidence="1 12">Cell outer membrane</location>
        <topology evidence="1 12">Multi-pass membrane protein</topology>
    </subcellularLocation>
</comment>
<evidence type="ECO:0000259" key="15">
    <source>
        <dbReference type="SMART" id="SM00965"/>
    </source>
</evidence>
<evidence type="ECO:0000256" key="12">
    <source>
        <dbReference type="PROSITE-ProRule" id="PRU01360"/>
    </source>
</evidence>
<keyword evidence="7" id="KW-0408">Iron</keyword>
<dbReference type="InterPro" id="IPR039426">
    <property type="entry name" value="TonB-dep_rcpt-like"/>
</dbReference>
<keyword evidence="11 12" id="KW-0998">Cell outer membrane</keyword>
<keyword evidence="10 16" id="KW-0675">Receptor</keyword>
<dbReference type="PROSITE" id="PS52016">
    <property type="entry name" value="TONB_DEPENDENT_REC_3"/>
    <property type="match status" value="1"/>
</dbReference>
<proteinExistence type="inferred from homology"/>
<feature type="domain" description="Secretin/TonB short N-terminal" evidence="15">
    <location>
        <begin position="89"/>
        <end position="140"/>
    </location>
</feature>
<evidence type="ECO:0000256" key="6">
    <source>
        <dbReference type="ARBA" id="ARBA00022692"/>
    </source>
</evidence>
<dbReference type="CDD" id="cd01347">
    <property type="entry name" value="ligand_gated_channel"/>
    <property type="match status" value="1"/>
</dbReference>
<organism evidence="16 17">
    <name type="scientific">Pararobbsia silviterrae</name>
    <dbReference type="NCBI Taxonomy" id="1792498"/>
    <lineage>
        <taxon>Bacteria</taxon>
        <taxon>Pseudomonadati</taxon>
        <taxon>Pseudomonadota</taxon>
        <taxon>Betaproteobacteria</taxon>
        <taxon>Burkholderiales</taxon>
        <taxon>Burkholderiaceae</taxon>
        <taxon>Pararobbsia</taxon>
    </lineage>
</organism>
<dbReference type="InterPro" id="IPR012910">
    <property type="entry name" value="Plug_dom"/>
</dbReference>
<keyword evidence="17" id="KW-1185">Reference proteome</keyword>
<evidence type="ECO:0000313" key="17">
    <source>
        <dbReference type="Proteomes" id="UP000270342"/>
    </source>
</evidence>